<reference evidence="2 3" key="1">
    <citation type="submission" date="2024-07" db="EMBL/GenBank/DDBJ databases">
        <title>Chromosome-level genome assembly of the water stick insect Ranatra chinensis (Heteroptera: Nepidae).</title>
        <authorList>
            <person name="Liu X."/>
        </authorList>
    </citation>
    <scope>NUCLEOTIDE SEQUENCE [LARGE SCALE GENOMIC DNA]</scope>
    <source>
        <strain evidence="2">Cailab_2021Rc</strain>
        <tissue evidence="2">Muscle</tissue>
    </source>
</reference>
<organism evidence="2 3">
    <name type="scientific">Ranatra chinensis</name>
    <dbReference type="NCBI Taxonomy" id="642074"/>
    <lineage>
        <taxon>Eukaryota</taxon>
        <taxon>Metazoa</taxon>
        <taxon>Ecdysozoa</taxon>
        <taxon>Arthropoda</taxon>
        <taxon>Hexapoda</taxon>
        <taxon>Insecta</taxon>
        <taxon>Pterygota</taxon>
        <taxon>Neoptera</taxon>
        <taxon>Paraneoptera</taxon>
        <taxon>Hemiptera</taxon>
        <taxon>Heteroptera</taxon>
        <taxon>Panheteroptera</taxon>
        <taxon>Nepomorpha</taxon>
        <taxon>Nepidae</taxon>
        <taxon>Ranatrinae</taxon>
        <taxon>Ranatra</taxon>
    </lineage>
</organism>
<accession>A0ABD0Y8D3</accession>
<feature type="region of interest" description="Disordered" evidence="1">
    <location>
        <begin position="1"/>
        <end position="44"/>
    </location>
</feature>
<keyword evidence="3" id="KW-1185">Reference proteome</keyword>
<dbReference type="Proteomes" id="UP001558652">
    <property type="component" value="Unassembled WGS sequence"/>
</dbReference>
<name>A0ABD0Y8D3_9HEMI</name>
<evidence type="ECO:0000313" key="2">
    <source>
        <dbReference type="EMBL" id="KAL1123615.1"/>
    </source>
</evidence>
<evidence type="ECO:0000313" key="3">
    <source>
        <dbReference type="Proteomes" id="UP001558652"/>
    </source>
</evidence>
<dbReference type="EMBL" id="JBFDAA010000012">
    <property type="protein sequence ID" value="KAL1123615.1"/>
    <property type="molecule type" value="Genomic_DNA"/>
</dbReference>
<feature type="compositionally biased region" description="Basic and acidic residues" evidence="1">
    <location>
        <begin position="1"/>
        <end position="10"/>
    </location>
</feature>
<proteinExistence type="predicted"/>
<sequence length="342" mass="38037">MFYENKKQETTEIGIVATPRRAGPGGAAGAGAADNDESDLGGGGGRRDGCIHYPSLEPSSQVKETLAPCGERSRPFPVLPSLDRKLIATWSKFVSCQFRLKRESFPIKVLGSGLSDRGDHDCTTWLFPTNFLERWMRRDWSVEQQVPAVLDDGGSLRAMRRGAATDRQLPHRHDWVTRCRIKKQSGTPLRPRHAPSETPPVRAAYSKMSPPRSLPPPVSQYRTALTAPLKPFVIQCFVSSNKKLKKVYPPILEPPEVAVRDVEGAISRTCDERYIRSTEALLLLNLFRFAVVLNLSGNISRGDYLKSSNRNIEGQEEKMTNYTHLLPLSPAWTQSSATVGEP</sequence>
<evidence type="ECO:0000256" key="1">
    <source>
        <dbReference type="SAM" id="MobiDB-lite"/>
    </source>
</evidence>
<comment type="caution">
    <text evidence="2">The sequence shown here is derived from an EMBL/GenBank/DDBJ whole genome shotgun (WGS) entry which is preliminary data.</text>
</comment>
<protein>
    <submittedName>
        <fullName evidence="2">Uncharacterized protein</fullName>
    </submittedName>
</protein>
<feature type="region of interest" description="Disordered" evidence="1">
    <location>
        <begin position="185"/>
        <end position="219"/>
    </location>
</feature>
<gene>
    <name evidence="2" type="ORF">AAG570_002691</name>
</gene>
<dbReference type="AlphaFoldDB" id="A0ABD0Y8D3"/>